<evidence type="ECO:0000256" key="2">
    <source>
        <dbReference type="ARBA" id="ARBA00022490"/>
    </source>
</evidence>
<comment type="subcellular location">
    <subcellularLocation>
        <location evidence="1">Cytoplasm</location>
        <location evidence="1">P-body</location>
    </subcellularLocation>
</comment>
<feature type="compositionally biased region" description="Basic and acidic residues" evidence="3">
    <location>
        <begin position="256"/>
        <end position="267"/>
    </location>
</feature>
<gene>
    <name evidence="4" type="ORF">GCK72_005559</name>
</gene>
<feature type="compositionally biased region" description="Basic and acidic residues" evidence="3">
    <location>
        <begin position="485"/>
        <end position="539"/>
    </location>
</feature>
<feature type="region of interest" description="Disordered" evidence="3">
    <location>
        <begin position="391"/>
        <end position="420"/>
    </location>
</feature>
<dbReference type="AlphaFoldDB" id="A0A6A5HFX0"/>
<dbReference type="PANTHER" id="PTHR21551:SF0">
    <property type="entry name" value="PROTEIN ASSOCIATED WITH TOPO II RELATED-1, ISOFORM A"/>
    <property type="match status" value="1"/>
</dbReference>
<dbReference type="CTD" id="9803093"/>
<evidence type="ECO:0000256" key="3">
    <source>
        <dbReference type="SAM" id="MobiDB-lite"/>
    </source>
</evidence>
<dbReference type="InterPro" id="IPR039900">
    <property type="entry name" value="Pat1-like"/>
</dbReference>
<evidence type="ECO:0000256" key="1">
    <source>
        <dbReference type="ARBA" id="ARBA00004201"/>
    </source>
</evidence>
<name>A0A6A5HFX0_CAERE</name>
<feature type="region of interest" description="Disordered" evidence="3">
    <location>
        <begin position="618"/>
        <end position="637"/>
    </location>
</feature>
<feature type="compositionally biased region" description="Polar residues" evidence="3">
    <location>
        <begin position="268"/>
        <end position="280"/>
    </location>
</feature>
<dbReference type="EMBL" id="WUAV01000002">
    <property type="protein sequence ID" value="KAF1765606.1"/>
    <property type="molecule type" value="Genomic_DNA"/>
</dbReference>
<dbReference type="GO" id="GO:0003723">
    <property type="term" value="F:RNA binding"/>
    <property type="evidence" value="ECO:0007669"/>
    <property type="project" value="TreeGrafter"/>
</dbReference>
<dbReference type="GeneID" id="9803093"/>
<feature type="region of interest" description="Disordered" evidence="3">
    <location>
        <begin position="256"/>
        <end position="290"/>
    </location>
</feature>
<accession>A0A6A5HFX0</accession>
<dbReference type="KEGG" id="crq:GCK72_005559"/>
<feature type="compositionally biased region" description="Polar residues" evidence="3">
    <location>
        <begin position="212"/>
        <end position="235"/>
    </location>
</feature>
<keyword evidence="2" id="KW-0963">Cytoplasm</keyword>
<dbReference type="GO" id="GO:0000932">
    <property type="term" value="C:P-body"/>
    <property type="evidence" value="ECO:0007669"/>
    <property type="project" value="UniProtKB-SubCell"/>
</dbReference>
<feature type="region of interest" description="Disordered" evidence="3">
    <location>
        <begin position="212"/>
        <end position="240"/>
    </location>
</feature>
<dbReference type="GO" id="GO:0000290">
    <property type="term" value="P:deadenylation-dependent decapping of nuclear-transcribed mRNA"/>
    <property type="evidence" value="ECO:0007669"/>
    <property type="project" value="InterPro"/>
</dbReference>
<protein>
    <submittedName>
        <fullName evidence="4">Uncharacterized protein</fullName>
    </submittedName>
</protein>
<dbReference type="Proteomes" id="UP000483820">
    <property type="component" value="Chromosome II"/>
</dbReference>
<evidence type="ECO:0000313" key="4">
    <source>
        <dbReference type="EMBL" id="KAF1765606.1"/>
    </source>
</evidence>
<sequence length="823" mass="92599">MEEVKKYGKTLEEIEGGLMFDDFPESLADSDEEHNIFDDEFDAANDETFGGGLDNIGENTELENYATQTARLRLDDPVWQNPSSSDHVAPDASAIPFPTFGSGEPNDAFSSSFEAESPFLKKSIWGNGTDSSYNIWGSDFGLPTVPASSNIEFEFSSMLPSESRAVQAPKDTKASAQIPSMPSTALTLQDFERMQLGDKTDSLSDAFKDLQLGSTPVQPSSDTQTVLSAPGTSAKNPLPSFPVSALSLEELEQKMMKESQTIKDKSRQQPLPISPGNNRFSHPPPGFNQNVQHRMDPMVSPAAMPGMQMPPPMGFQQMGPMMPPPNMSLPRLPPLHPQFLHMVPMWLNAIIGNVTLPMGAPPVPPFLFQLMNHYRNPQLVHAMILQSSIPPNVRPNGPPYDQSGPHSPGNRVQRKHSGMPSSRTIYDLALDSFAGFMSFKEREWLIKVQFVQCKGSGDPNVDDYYYVKWRENKIANGWTPGPKSDVPKKEATSESQKEYLERIRRSNYREMQKERARERDRERQKERQERIDRGEERKPRQTLSDKFASSLGLPSKSSTHNPRHVLDMKAQIESIDNQAKKMSDEERKNAVQKKLRTMLLRLEGALALLMEIDELRKTNPSEKSQHKDLTSDEKEQEVEKRTSLIINELMGDDLSKLMQMSKGRMVITRTLKVVGPRDQARIVLALMSAGGLVSKKMYGEIVLDILPIVHQKISNLHPDQFKYLVGALNLDNLKRQLLDSNMFVRDMMLTLFFISEKNNQQLLEWSKATKFSSLKMPSSTPLVIWRKALSAISDSDIKEFAEDIKYSGIVDCHDVAQLIEQSL</sequence>
<proteinExistence type="predicted"/>
<reference evidence="4 5" key="1">
    <citation type="submission" date="2019-12" db="EMBL/GenBank/DDBJ databases">
        <title>Chromosome-level assembly of the Caenorhabditis remanei genome.</title>
        <authorList>
            <person name="Teterina A.A."/>
            <person name="Willis J.H."/>
            <person name="Phillips P.C."/>
        </authorList>
    </citation>
    <scope>NUCLEOTIDE SEQUENCE [LARGE SCALE GENOMIC DNA]</scope>
    <source>
        <strain evidence="4 5">PX506</strain>
        <tissue evidence="4">Whole organism</tissue>
    </source>
</reference>
<comment type="caution">
    <text evidence="4">The sequence shown here is derived from an EMBL/GenBank/DDBJ whole genome shotgun (WGS) entry which is preliminary data.</text>
</comment>
<dbReference type="PANTHER" id="PTHR21551">
    <property type="entry name" value="TOPOISOMERASE II-ASSOCIATED PROTEIN PAT1"/>
    <property type="match status" value="1"/>
</dbReference>
<feature type="region of interest" description="Disordered" evidence="3">
    <location>
        <begin position="476"/>
        <end position="565"/>
    </location>
</feature>
<dbReference type="GO" id="GO:0033962">
    <property type="term" value="P:P-body assembly"/>
    <property type="evidence" value="ECO:0007669"/>
    <property type="project" value="TreeGrafter"/>
</dbReference>
<organism evidence="4 5">
    <name type="scientific">Caenorhabditis remanei</name>
    <name type="common">Caenorhabditis vulgaris</name>
    <dbReference type="NCBI Taxonomy" id="31234"/>
    <lineage>
        <taxon>Eukaryota</taxon>
        <taxon>Metazoa</taxon>
        <taxon>Ecdysozoa</taxon>
        <taxon>Nematoda</taxon>
        <taxon>Chromadorea</taxon>
        <taxon>Rhabditida</taxon>
        <taxon>Rhabditina</taxon>
        <taxon>Rhabditomorpha</taxon>
        <taxon>Rhabditoidea</taxon>
        <taxon>Rhabditidae</taxon>
        <taxon>Peloderinae</taxon>
        <taxon>Caenorhabditis</taxon>
    </lineage>
</organism>
<evidence type="ECO:0000313" key="5">
    <source>
        <dbReference type="Proteomes" id="UP000483820"/>
    </source>
</evidence>
<dbReference type="RefSeq" id="XP_003116898.2">
    <property type="nucleotide sequence ID" value="XM_003116850.2"/>
</dbReference>